<feature type="transmembrane region" description="Helical" evidence="2">
    <location>
        <begin position="103"/>
        <end position="123"/>
    </location>
</feature>
<feature type="transmembrane region" description="Helical" evidence="2">
    <location>
        <begin position="71"/>
        <end position="91"/>
    </location>
</feature>
<sequence length="128" mass="14149">METQEQPRITRDDQQTQTYTAIKQDDDPKECTKTALKVSIGIGGITGSMIGVLAGNEHKKSDSLFIKISNLLLWASFVLSVTLMVLTLLSIKHKQLVIIVKIAMYATIILLILTVVDVFIVYVKSGNI</sequence>
<dbReference type="RefSeq" id="XP_029116446.1">
    <property type="nucleotide sequence ID" value="XM_029260613.1"/>
</dbReference>
<feature type="region of interest" description="Disordered" evidence="1">
    <location>
        <begin position="1"/>
        <end position="21"/>
    </location>
</feature>
<keyword evidence="3" id="KW-1185">Reference proteome</keyword>
<evidence type="ECO:0000256" key="1">
    <source>
        <dbReference type="SAM" id="MobiDB-lite"/>
    </source>
</evidence>
<proteinExistence type="predicted"/>
<keyword evidence="2" id="KW-0812">Transmembrane</keyword>
<keyword evidence="2" id="KW-0472">Membrane</keyword>
<evidence type="ECO:0000256" key="2">
    <source>
        <dbReference type="SAM" id="Phobius"/>
    </source>
</evidence>
<evidence type="ECO:0000313" key="4">
    <source>
        <dbReference type="RefSeq" id="XP_029116446.1"/>
    </source>
</evidence>
<reference evidence="4" key="1">
    <citation type="submission" date="2025-08" db="UniProtKB">
        <authorList>
            <consortium name="RefSeq"/>
        </authorList>
    </citation>
    <scope>IDENTIFICATION</scope>
</reference>
<dbReference type="Proteomes" id="UP000504607">
    <property type="component" value="Unplaced"/>
</dbReference>
<dbReference type="AlphaFoldDB" id="A0A8N4EXI8"/>
<accession>A0A8N4EXI8</accession>
<gene>
    <name evidence="4" type="primary">LOC105060718</name>
</gene>
<keyword evidence="2" id="KW-1133">Transmembrane helix</keyword>
<organism evidence="3 4">
    <name type="scientific">Elaeis guineensis var. tenera</name>
    <name type="common">Oil palm</name>
    <dbReference type="NCBI Taxonomy" id="51953"/>
    <lineage>
        <taxon>Eukaryota</taxon>
        <taxon>Viridiplantae</taxon>
        <taxon>Streptophyta</taxon>
        <taxon>Embryophyta</taxon>
        <taxon>Tracheophyta</taxon>
        <taxon>Spermatophyta</taxon>
        <taxon>Magnoliopsida</taxon>
        <taxon>Liliopsida</taxon>
        <taxon>Arecaceae</taxon>
        <taxon>Arecoideae</taxon>
        <taxon>Cocoseae</taxon>
        <taxon>Elaeidinae</taxon>
        <taxon>Elaeis</taxon>
    </lineage>
</organism>
<name>A0A8N4EXI8_ELAGV</name>
<evidence type="ECO:0000313" key="3">
    <source>
        <dbReference type="Proteomes" id="UP000504607"/>
    </source>
</evidence>
<protein>
    <submittedName>
        <fullName evidence="4">Uncharacterized protein LOC105060718</fullName>
    </submittedName>
</protein>